<evidence type="ECO:0000256" key="3">
    <source>
        <dbReference type="ARBA" id="ARBA00022801"/>
    </source>
</evidence>
<keyword evidence="1" id="KW-0808">Transferase</keyword>
<dbReference type="Pfam" id="PF08335">
    <property type="entry name" value="GlnD_UR_UTase"/>
    <property type="match status" value="1"/>
</dbReference>
<evidence type="ECO:0008006" key="9">
    <source>
        <dbReference type="Google" id="ProtNLM"/>
    </source>
</evidence>
<dbReference type="SUPFAM" id="SSF81593">
    <property type="entry name" value="Nucleotidyltransferase substrate binding subunit/domain"/>
    <property type="match status" value="1"/>
</dbReference>
<feature type="non-terminal residue" evidence="8">
    <location>
        <position position="1"/>
    </location>
</feature>
<dbReference type="HAMAP" id="MF_00277">
    <property type="entry name" value="PII_uridylyl_transf"/>
    <property type="match status" value="1"/>
</dbReference>
<evidence type="ECO:0000256" key="2">
    <source>
        <dbReference type="ARBA" id="ARBA00022695"/>
    </source>
</evidence>
<dbReference type="InterPro" id="IPR010043">
    <property type="entry name" value="UTase/UR"/>
</dbReference>
<keyword evidence="5" id="KW-0511">Multifunctional enzyme</keyword>
<protein>
    <recommendedName>
        <fullName evidence="9">PII-uridylyltransferase/Glutamine-synthetase adenylyltransferase domain-containing protein</fullName>
    </recommendedName>
</protein>
<accession>A0A381RE39</accession>
<dbReference type="Pfam" id="PF01909">
    <property type="entry name" value="NTP_transf_2"/>
    <property type="match status" value="1"/>
</dbReference>
<evidence type="ECO:0000259" key="7">
    <source>
        <dbReference type="Pfam" id="PF08335"/>
    </source>
</evidence>
<gene>
    <name evidence="8" type="ORF">METZ01_LOCUS42013</name>
</gene>
<dbReference type="GO" id="GO:0008773">
    <property type="term" value="F:[protein-PII] uridylyltransferase activity"/>
    <property type="evidence" value="ECO:0007669"/>
    <property type="project" value="InterPro"/>
</dbReference>
<dbReference type="AlphaFoldDB" id="A0A381RE39"/>
<evidence type="ECO:0000256" key="1">
    <source>
        <dbReference type="ARBA" id="ARBA00022679"/>
    </source>
</evidence>
<dbReference type="CDD" id="cd05401">
    <property type="entry name" value="NT_GlnE_GlnD_like"/>
    <property type="match status" value="1"/>
</dbReference>
<dbReference type="InterPro" id="IPR013546">
    <property type="entry name" value="PII_UdlTrfase/GS_AdlTrfase"/>
</dbReference>
<keyword evidence="3" id="KW-0378">Hydrolase</keyword>
<dbReference type="InterPro" id="IPR002934">
    <property type="entry name" value="Polymerase_NTP_transf_dom"/>
</dbReference>
<proteinExistence type="inferred from homology"/>
<keyword evidence="4" id="KW-0460">Magnesium</keyword>
<dbReference type="GO" id="GO:0016787">
    <property type="term" value="F:hydrolase activity"/>
    <property type="evidence" value="ECO:0007669"/>
    <property type="project" value="UniProtKB-KW"/>
</dbReference>
<organism evidence="8">
    <name type="scientific">marine metagenome</name>
    <dbReference type="NCBI Taxonomy" id="408172"/>
    <lineage>
        <taxon>unclassified sequences</taxon>
        <taxon>metagenomes</taxon>
        <taxon>ecological metagenomes</taxon>
    </lineage>
</organism>
<name>A0A381RE39_9ZZZZ</name>
<evidence type="ECO:0000259" key="6">
    <source>
        <dbReference type="Pfam" id="PF01909"/>
    </source>
</evidence>
<feature type="domain" description="Polymerase nucleotidyl transferase" evidence="6">
    <location>
        <begin position="91"/>
        <end position="122"/>
    </location>
</feature>
<dbReference type="PANTHER" id="PTHR47320:SF1">
    <property type="entry name" value="BIFUNCTIONAL URIDYLYLTRANSFERASE_URIDYLYL-REMOVING ENZYME"/>
    <property type="match status" value="1"/>
</dbReference>
<dbReference type="Gene3D" id="3.30.460.10">
    <property type="entry name" value="Beta Polymerase, domain 2"/>
    <property type="match status" value="1"/>
</dbReference>
<keyword evidence="2" id="KW-0548">Nucleotidyltransferase</keyword>
<sequence>MNTLTNDYRLAMDFNTVESIPEDPRKRLTYFHSFKKLIQIEKAKIKGWHRSGAGGWEVIQAQTSLIDEVVRHVLLSMTRLEQYKSKLVLEDFCLIAVGGYGRGELNPLSDIDLLFLLPPRPKPITGTFIQDVLSVLWGFGMDIGHSSRTIKECIKLANEDLTIKTSMIETRFLMGDQILYGRFTNSINKNVLQKGVKKFLNSKLKEKYKRYGNNEGVVCHPEPDIKNGPGGLRDYHNALWATAVRFGVNSFREIEGTQVISPQEIESLYNSIGFTLRVRNELHYLTQKKTDVLSREIQKDLAANLGYLASFDGQPVEDFMRDYYLHATNIYNFSENLFEHCLQAKQPFMQVLTDLTKKSLGDGFCISGSALVYEGDQKNDF</sequence>
<dbReference type="InterPro" id="IPR043519">
    <property type="entry name" value="NT_sf"/>
</dbReference>
<evidence type="ECO:0000256" key="5">
    <source>
        <dbReference type="ARBA" id="ARBA00023268"/>
    </source>
</evidence>
<evidence type="ECO:0000256" key="4">
    <source>
        <dbReference type="ARBA" id="ARBA00022842"/>
    </source>
</evidence>
<reference evidence="8" key="1">
    <citation type="submission" date="2018-05" db="EMBL/GenBank/DDBJ databases">
        <authorList>
            <person name="Lanie J.A."/>
            <person name="Ng W.-L."/>
            <person name="Kazmierczak K.M."/>
            <person name="Andrzejewski T.M."/>
            <person name="Davidsen T.M."/>
            <person name="Wayne K.J."/>
            <person name="Tettelin H."/>
            <person name="Glass J.I."/>
            <person name="Rusch D."/>
            <person name="Podicherti R."/>
            <person name="Tsui H.-C.T."/>
            <person name="Winkler M.E."/>
        </authorList>
    </citation>
    <scope>NUCLEOTIDE SEQUENCE</scope>
</reference>
<dbReference type="EMBL" id="UINC01001806">
    <property type="protein sequence ID" value="SUZ89159.1"/>
    <property type="molecule type" value="Genomic_DNA"/>
</dbReference>
<evidence type="ECO:0000313" key="8">
    <source>
        <dbReference type="EMBL" id="SUZ89159.1"/>
    </source>
</evidence>
<feature type="domain" description="PII-uridylyltransferase/Glutamine-synthetase adenylyltransferase" evidence="7">
    <location>
        <begin position="199"/>
        <end position="338"/>
    </location>
</feature>
<dbReference type="PANTHER" id="PTHR47320">
    <property type="entry name" value="BIFUNCTIONAL URIDYLYLTRANSFERASE/URIDYLYL-REMOVING ENZYME"/>
    <property type="match status" value="1"/>
</dbReference>
<feature type="non-terminal residue" evidence="8">
    <location>
        <position position="381"/>
    </location>
</feature>
<dbReference type="SUPFAM" id="SSF81301">
    <property type="entry name" value="Nucleotidyltransferase"/>
    <property type="match status" value="1"/>
</dbReference>